<evidence type="ECO:0000256" key="4">
    <source>
        <dbReference type="ARBA" id="ARBA00023004"/>
    </source>
</evidence>
<dbReference type="Proteomes" id="UP000593910">
    <property type="component" value="Chromosome"/>
</dbReference>
<name>A0A7M1AZG4_9BACT</name>
<keyword evidence="4" id="KW-0408">Iron</keyword>
<dbReference type="Pfam" id="PF01152">
    <property type="entry name" value="Bac_globin"/>
    <property type="match status" value="1"/>
</dbReference>
<dbReference type="Gene3D" id="1.10.490.10">
    <property type="entry name" value="Globins"/>
    <property type="match status" value="1"/>
</dbReference>
<keyword evidence="1" id="KW-0813">Transport</keyword>
<keyword evidence="3" id="KW-0479">Metal-binding</keyword>
<dbReference type="EMBL" id="CP041165">
    <property type="protein sequence ID" value="QOP41762.1"/>
    <property type="molecule type" value="Genomic_DNA"/>
</dbReference>
<keyword evidence="6" id="KW-1185">Reference proteome</keyword>
<dbReference type="InterPro" id="IPR012292">
    <property type="entry name" value="Globin/Proto"/>
</dbReference>
<dbReference type="AlphaFoldDB" id="A0A7M1AZG4"/>
<dbReference type="GO" id="GO:0020037">
    <property type="term" value="F:heme binding"/>
    <property type="evidence" value="ECO:0007669"/>
    <property type="project" value="InterPro"/>
</dbReference>
<sequence length="201" mass="23729">MNKTEEQNSCHSGRVISFTQLNNEIKEKPQPRFGGDEIRVVDAMIDIIYPSVPFPSNKIFKTLGAEYIRKMVEHHHHLLLKTNIKTLFPQHPEALKLVIDRSVDFFVEALGGGAVFTSQHGDPHLRQRHFKIPINENDREIWLAMYKKTLKELKFPKEHLEEFWNWIEPLSIRMINRRTNTNAIKRHHWHDVKTELLQVNV</sequence>
<dbReference type="RefSeq" id="WP_193113081.1">
    <property type="nucleotide sequence ID" value="NZ_CP041165.1"/>
</dbReference>
<evidence type="ECO:0000313" key="5">
    <source>
        <dbReference type="EMBL" id="QOP41762.1"/>
    </source>
</evidence>
<gene>
    <name evidence="5" type="ORF">FJR03_08425</name>
</gene>
<reference evidence="5 6" key="1">
    <citation type="submission" date="2019-06" db="EMBL/GenBank/DDBJ databases">
        <title>Sulfurimonas gotlandica sp. nov., a chemoautotrophic and psychrotolerant epsilonproteobacterium isolated from a pelagic redoxcline, and an emended description of the genus Sulfurimonas.</title>
        <authorList>
            <person name="Wang S."/>
            <person name="Jiang L."/>
            <person name="Shao Z."/>
        </authorList>
    </citation>
    <scope>NUCLEOTIDE SEQUENCE [LARGE SCALE GENOMIC DNA]</scope>
    <source>
        <strain evidence="5 6">B2</strain>
    </source>
</reference>
<dbReference type="GO" id="GO:0019825">
    <property type="term" value="F:oxygen binding"/>
    <property type="evidence" value="ECO:0007669"/>
    <property type="project" value="InterPro"/>
</dbReference>
<evidence type="ECO:0000256" key="3">
    <source>
        <dbReference type="ARBA" id="ARBA00022723"/>
    </source>
</evidence>
<proteinExistence type="predicted"/>
<dbReference type="InterPro" id="IPR001486">
    <property type="entry name" value="Hemoglobin_trunc"/>
</dbReference>
<dbReference type="InterPro" id="IPR009050">
    <property type="entry name" value="Globin-like_sf"/>
</dbReference>
<dbReference type="KEGG" id="smax:FJR03_08425"/>
<protein>
    <submittedName>
        <fullName evidence="5">Globin</fullName>
    </submittedName>
</protein>
<evidence type="ECO:0000256" key="2">
    <source>
        <dbReference type="ARBA" id="ARBA00022617"/>
    </source>
</evidence>
<keyword evidence="2" id="KW-0349">Heme</keyword>
<evidence type="ECO:0000313" key="6">
    <source>
        <dbReference type="Proteomes" id="UP000593910"/>
    </source>
</evidence>
<evidence type="ECO:0000256" key="1">
    <source>
        <dbReference type="ARBA" id="ARBA00022448"/>
    </source>
</evidence>
<accession>A0A7M1AZG4</accession>
<dbReference type="GO" id="GO:0046872">
    <property type="term" value="F:metal ion binding"/>
    <property type="evidence" value="ECO:0007669"/>
    <property type="project" value="UniProtKB-KW"/>
</dbReference>
<dbReference type="SUPFAM" id="SSF46458">
    <property type="entry name" value="Globin-like"/>
    <property type="match status" value="1"/>
</dbReference>
<organism evidence="5 6">
    <name type="scientific">Sulfurimonas marina</name>
    <dbReference type="NCBI Taxonomy" id="2590551"/>
    <lineage>
        <taxon>Bacteria</taxon>
        <taxon>Pseudomonadati</taxon>
        <taxon>Campylobacterota</taxon>
        <taxon>Epsilonproteobacteria</taxon>
        <taxon>Campylobacterales</taxon>
        <taxon>Sulfurimonadaceae</taxon>
        <taxon>Sulfurimonas</taxon>
    </lineage>
</organism>